<protein>
    <recommendedName>
        <fullName evidence="1">Endonuclease/exonuclease/phosphatase domain-containing protein</fullName>
    </recommendedName>
</protein>
<dbReference type="InParanoid" id="A0A7M7LWC9"/>
<dbReference type="InterPro" id="IPR036691">
    <property type="entry name" value="Endo/exonu/phosph_ase_sf"/>
</dbReference>
<dbReference type="Pfam" id="PF03372">
    <property type="entry name" value="Exo_endo_phos"/>
    <property type="match status" value="1"/>
</dbReference>
<dbReference type="SUPFAM" id="SSF56219">
    <property type="entry name" value="DNase I-like"/>
    <property type="match status" value="1"/>
</dbReference>
<name>A0A7M7LWC9_STRPU</name>
<reference evidence="2" key="2">
    <citation type="submission" date="2021-01" db="UniProtKB">
        <authorList>
            <consortium name="EnsemblMetazoa"/>
        </authorList>
    </citation>
    <scope>IDENTIFICATION</scope>
</reference>
<dbReference type="GO" id="GO:0003824">
    <property type="term" value="F:catalytic activity"/>
    <property type="evidence" value="ECO:0007669"/>
    <property type="project" value="InterPro"/>
</dbReference>
<dbReference type="PANTHER" id="PTHR46670">
    <property type="entry name" value="ENDO/EXONUCLEASE/PHOSPHATASE DOMAIN-CONTAINING PROTEIN"/>
    <property type="match status" value="1"/>
</dbReference>
<feature type="domain" description="Endonuclease/exonuclease/phosphatase" evidence="1">
    <location>
        <begin position="2"/>
        <end position="197"/>
    </location>
</feature>
<dbReference type="PANTHER" id="PTHR46670:SF3">
    <property type="entry name" value="ENDONUCLEASE_EXONUCLEASE_PHOSPHATASE DOMAIN-CONTAINING PROTEIN"/>
    <property type="match status" value="1"/>
</dbReference>
<dbReference type="RefSeq" id="XP_011677291.2">
    <property type="nucleotide sequence ID" value="XM_011678989.2"/>
</dbReference>
<dbReference type="AlphaFoldDB" id="A0A7M7LWC9"/>
<dbReference type="KEGG" id="spu:105444571"/>
<organism evidence="2 3">
    <name type="scientific">Strongylocentrotus purpuratus</name>
    <name type="common">Purple sea urchin</name>
    <dbReference type="NCBI Taxonomy" id="7668"/>
    <lineage>
        <taxon>Eukaryota</taxon>
        <taxon>Metazoa</taxon>
        <taxon>Echinodermata</taxon>
        <taxon>Eleutherozoa</taxon>
        <taxon>Echinozoa</taxon>
        <taxon>Echinoidea</taxon>
        <taxon>Euechinoidea</taxon>
        <taxon>Echinacea</taxon>
        <taxon>Camarodonta</taxon>
        <taxon>Echinidea</taxon>
        <taxon>Strongylocentrotidae</taxon>
        <taxon>Strongylocentrotus</taxon>
    </lineage>
</organism>
<evidence type="ECO:0000313" key="2">
    <source>
        <dbReference type="EnsemblMetazoa" id="XP_011677291"/>
    </source>
</evidence>
<dbReference type="EnsemblMetazoa" id="XM_011678989">
    <property type="protein sequence ID" value="XP_011677291"/>
    <property type="gene ID" value="LOC105444571"/>
</dbReference>
<dbReference type="InterPro" id="IPR005135">
    <property type="entry name" value="Endo/exonuclease/phosphatase"/>
</dbReference>
<evidence type="ECO:0000313" key="3">
    <source>
        <dbReference type="Proteomes" id="UP000007110"/>
    </source>
</evidence>
<evidence type="ECO:0000259" key="1">
    <source>
        <dbReference type="Pfam" id="PF03372"/>
    </source>
</evidence>
<dbReference type="OMA" id="HANAVIN"/>
<dbReference type="OrthoDB" id="10072198at2759"/>
<dbReference type="GeneID" id="105444571"/>
<dbReference type="Proteomes" id="UP000007110">
    <property type="component" value="Unassembled WGS sequence"/>
</dbReference>
<dbReference type="Gene3D" id="3.60.10.10">
    <property type="entry name" value="Endonuclease/exonuclease/phosphatase"/>
    <property type="match status" value="1"/>
</dbReference>
<keyword evidence="3" id="KW-1185">Reference proteome</keyword>
<proteinExistence type="predicted"/>
<reference evidence="3" key="1">
    <citation type="submission" date="2015-02" db="EMBL/GenBank/DDBJ databases">
        <title>Genome sequencing for Strongylocentrotus purpuratus.</title>
        <authorList>
            <person name="Murali S."/>
            <person name="Liu Y."/>
            <person name="Vee V."/>
            <person name="English A."/>
            <person name="Wang M."/>
            <person name="Skinner E."/>
            <person name="Han Y."/>
            <person name="Muzny D.M."/>
            <person name="Worley K.C."/>
            <person name="Gibbs R.A."/>
        </authorList>
    </citation>
    <scope>NUCLEOTIDE SEQUENCE</scope>
</reference>
<sequence>MILDNDLDVLVLTESWLTGNQGDDLVIGDIKSTLPNYDLLHCPRIGSKGGGICIVYRSSAQVTLNSRIEFTSFELMDVTIRFSAVSVFRCYAVYRPPPSASNKFTYNMFLQEFLTLLESAVISDNMPLVLGDFNIHIDDGLDTQAKSFMNSIDSLGFSQHVNGPTHRAGHTLDLIMSRRIDDIISSVRILSGLSSDHSAIIADVNLTAPKNTKKLVQYRQFRNVDIAFFKQDILNSSQATSTPEHSSEAVGGYNDNLIQLIDRHAPLKRKNITVRPSAPWYTEELREAKRIRRQAERQMLSSGLSFDKQQYQEKCLSYYTALYEAKSKHLTAKIAEADTKELFRIVKRLTSPSSQETILPEHRTAVALANTFGDYFNDKIASTVSGVQTSAANPQFMSGANRVPDLGPDKCLSEFTPVPLNQVKKLIDSLKPKSCSLDPVPSWLVKTCVDELLPIITSTINLSLMSGEVPEAFKTCLITPLLKIEAIARQE</sequence>
<accession>A0A7M7LWC9</accession>